<dbReference type="Proteomes" id="UP000072421">
    <property type="component" value="Chromosome"/>
</dbReference>
<name>A0A127PIZ7_9BURK</name>
<gene>
    <name evidence="1" type="ORF">CFter6_5209</name>
</gene>
<evidence type="ECO:0000313" key="1">
    <source>
        <dbReference type="EMBL" id="AMO97779.1"/>
    </source>
</evidence>
<accession>A0A127PIZ7</accession>
<dbReference type="EMBL" id="CP013232">
    <property type="protein sequence ID" value="AMO97779.1"/>
    <property type="molecule type" value="Genomic_DNA"/>
</dbReference>
<organism evidence="1">
    <name type="scientific">Collimonas fungivorans</name>
    <dbReference type="NCBI Taxonomy" id="158899"/>
    <lineage>
        <taxon>Bacteria</taxon>
        <taxon>Pseudomonadati</taxon>
        <taxon>Pseudomonadota</taxon>
        <taxon>Betaproteobacteria</taxon>
        <taxon>Burkholderiales</taxon>
        <taxon>Oxalobacteraceae</taxon>
        <taxon>Collimonas</taxon>
    </lineage>
</organism>
<evidence type="ECO:0000313" key="2">
    <source>
        <dbReference type="Proteomes" id="UP000072421"/>
    </source>
</evidence>
<proteinExistence type="predicted"/>
<sequence length="38" mass="4194">MARKMIFCRNFMALLYPESPPVPSKTSAAAVLPPFLPT</sequence>
<dbReference type="AlphaFoldDB" id="A0A127PIZ7"/>
<protein>
    <submittedName>
        <fullName evidence="1">Uncharacterized protein</fullName>
    </submittedName>
</protein>
<reference evidence="1 2" key="1">
    <citation type="submission" date="2015-11" db="EMBL/GenBank/DDBJ databases">
        <title>Exploring the genomic traits of fungus-feeding bacterial genus Collimonas.</title>
        <authorList>
            <person name="Song C."/>
            <person name="Schmidt R."/>
            <person name="de Jager V."/>
            <person name="Krzyzanowska D."/>
            <person name="Jongedijk E."/>
            <person name="Cankar K."/>
            <person name="Beekwilder J."/>
            <person name="van Veen A."/>
            <person name="de Boer W."/>
            <person name="van Veen J.A."/>
            <person name="Garbeva P."/>
        </authorList>
    </citation>
    <scope>NUCLEOTIDE SEQUENCE [LARGE SCALE GENOMIC DNA]</scope>
    <source>
        <strain evidence="1 2">Ter6</strain>
    </source>
</reference>